<comment type="caution">
    <text evidence="1">The sequence shown here is derived from an EMBL/GenBank/DDBJ whole genome shotgun (WGS) entry which is preliminary data.</text>
</comment>
<keyword evidence="2" id="KW-1185">Reference proteome</keyword>
<organism evidence="1 2">
    <name type="scientific">Araneus ventricosus</name>
    <name type="common">Orbweaver spider</name>
    <name type="synonym">Epeira ventricosa</name>
    <dbReference type="NCBI Taxonomy" id="182803"/>
    <lineage>
        <taxon>Eukaryota</taxon>
        <taxon>Metazoa</taxon>
        <taxon>Ecdysozoa</taxon>
        <taxon>Arthropoda</taxon>
        <taxon>Chelicerata</taxon>
        <taxon>Arachnida</taxon>
        <taxon>Araneae</taxon>
        <taxon>Araneomorphae</taxon>
        <taxon>Entelegynae</taxon>
        <taxon>Araneoidea</taxon>
        <taxon>Araneidae</taxon>
        <taxon>Araneus</taxon>
    </lineage>
</organism>
<evidence type="ECO:0000313" key="2">
    <source>
        <dbReference type="Proteomes" id="UP000499080"/>
    </source>
</evidence>
<dbReference type="EMBL" id="BGPR01002069">
    <property type="protein sequence ID" value="GBM67205.1"/>
    <property type="molecule type" value="Genomic_DNA"/>
</dbReference>
<gene>
    <name evidence="1" type="ORF">AVEN_160801_1</name>
</gene>
<name>A0A4Y2HPF0_ARAVE</name>
<dbReference type="AlphaFoldDB" id="A0A4Y2HPF0"/>
<accession>A0A4Y2HPF0</accession>
<protein>
    <submittedName>
        <fullName evidence="1">Uncharacterized protein</fullName>
    </submittedName>
</protein>
<dbReference type="Proteomes" id="UP000499080">
    <property type="component" value="Unassembled WGS sequence"/>
</dbReference>
<sequence length="105" mass="11800">MFNLYHTNCCACGEVGDPLHFATSCLLTVSFHMTKLSDNLTEHWWKGCLSNKNSRSKIVQLVNFLTDKEVLFKLDSGIDSDFSNSDSGIEVAVSPVTRHFQRVCL</sequence>
<proteinExistence type="predicted"/>
<evidence type="ECO:0000313" key="1">
    <source>
        <dbReference type="EMBL" id="GBM67205.1"/>
    </source>
</evidence>
<reference evidence="1 2" key="1">
    <citation type="journal article" date="2019" name="Sci. Rep.">
        <title>Orb-weaving spider Araneus ventricosus genome elucidates the spidroin gene catalogue.</title>
        <authorList>
            <person name="Kono N."/>
            <person name="Nakamura H."/>
            <person name="Ohtoshi R."/>
            <person name="Moran D.A.P."/>
            <person name="Shinohara A."/>
            <person name="Yoshida Y."/>
            <person name="Fujiwara M."/>
            <person name="Mori M."/>
            <person name="Tomita M."/>
            <person name="Arakawa K."/>
        </authorList>
    </citation>
    <scope>NUCLEOTIDE SEQUENCE [LARGE SCALE GENOMIC DNA]</scope>
</reference>